<dbReference type="OrthoDB" id="2520703at2759"/>
<sequence length="314" mass="35302">MPHDNRNRARTLPDEILVRIFDFFTAHVGLEKRLHQGSEADATPDYHTLSCVTKVSRHFHRLARPVLYRLVVLHESTTCALLFRTLLERPKVGHLVKGLSLHVIDIKSLECILSRCTSIRSLIVSWGEEQASDVKLNYREIGTVLRNHCITLETLVLNPVKSRPVHEAGEDGNSIGPLGKLCQLKRLAIDSNALLGHSQYLGGSDERKQKLQDLLPVSLEVLHLSFPIGAVKTGEKALYQLLDCAGATVPQLRQVSVDDRNVRFRKDFETLGWTRTGLKEVHNEMPYHSGCFYPILTRSARAQLEPAHTTDGMV</sequence>
<protein>
    <submittedName>
        <fullName evidence="1">Uncharacterized protein</fullName>
    </submittedName>
</protein>
<reference evidence="2" key="1">
    <citation type="submission" date="2016-02" db="EMBL/GenBank/DDBJ databases">
        <title>Draft genome sequence of Microdochium bolleyi, a fungal endophyte of beachgrass.</title>
        <authorList>
            <consortium name="DOE Joint Genome Institute"/>
            <person name="David A.S."/>
            <person name="May G."/>
            <person name="Haridas S."/>
            <person name="Lim J."/>
            <person name="Wang M."/>
            <person name="Labutti K."/>
            <person name="Lipzen A."/>
            <person name="Barry K."/>
            <person name="Grigoriev I.V."/>
        </authorList>
    </citation>
    <scope>NUCLEOTIDE SEQUENCE [LARGE SCALE GENOMIC DNA]</scope>
    <source>
        <strain evidence="2">J235TASD1</strain>
    </source>
</reference>
<name>A0A136J431_9PEZI</name>
<dbReference type="AlphaFoldDB" id="A0A136J431"/>
<proteinExistence type="predicted"/>
<gene>
    <name evidence="1" type="ORF">Micbo1qcDRAFT_233227</name>
</gene>
<evidence type="ECO:0000313" key="1">
    <source>
        <dbReference type="EMBL" id="KXJ91849.1"/>
    </source>
</evidence>
<accession>A0A136J431</accession>
<organism evidence="1 2">
    <name type="scientific">Microdochium bolleyi</name>
    <dbReference type="NCBI Taxonomy" id="196109"/>
    <lineage>
        <taxon>Eukaryota</taxon>
        <taxon>Fungi</taxon>
        <taxon>Dikarya</taxon>
        <taxon>Ascomycota</taxon>
        <taxon>Pezizomycotina</taxon>
        <taxon>Sordariomycetes</taxon>
        <taxon>Xylariomycetidae</taxon>
        <taxon>Xylariales</taxon>
        <taxon>Microdochiaceae</taxon>
        <taxon>Microdochium</taxon>
    </lineage>
</organism>
<keyword evidence="2" id="KW-1185">Reference proteome</keyword>
<evidence type="ECO:0000313" key="2">
    <source>
        <dbReference type="Proteomes" id="UP000070501"/>
    </source>
</evidence>
<dbReference type="InParanoid" id="A0A136J431"/>
<dbReference type="Proteomes" id="UP000070501">
    <property type="component" value="Unassembled WGS sequence"/>
</dbReference>
<dbReference type="EMBL" id="KQ964249">
    <property type="protein sequence ID" value="KXJ91849.1"/>
    <property type="molecule type" value="Genomic_DNA"/>
</dbReference>